<name>A0A553JLR7_SHEHA</name>
<dbReference type="Proteomes" id="UP000318126">
    <property type="component" value="Unassembled WGS sequence"/>
</dbReference>
<dbReference type="InterPro" id="IPR037682">
    <property type="entry name" value="TonB_C"/>
</dbReference>
<sequence length="212" mass="23681">MMKVKRHRALSFIISLLLLGGALSLLFINQWFGESYNKTVEVRQVHLVSLPPPPPPAEQQEQVESVLDMQLAIEGSGPAIEMTLNSKLDPLAKQPPARPIFNASTDWQTDLSVDWQAFGLDELDGLPTLLTQAKSVYPNSLVRKGIEQLVVKLDVFIDEQGALTLVAITGTHYPELDSVIKKLIRQSRFSSPIKNGQPVRARFIWPVEFKKS</sequence>
<dbReference type="Gene3D" id="3.30.1150.10">
    <property type="match status" value="1"/>
</dbReference>
<keyword evidence="3" id="KW-1185">Reference proteome</keyword>
<accession>A0A553JLR7</accession>
<comment type="caution">
    <text evidence="2">The sequence shown here is derived from an EMBL/GenBank/DDBJ whole genome shotgun (WGS) entry which is preliminary data.</text>
</comment>
<evidence type="ECO:0000313" key="2">
    <source>
        <dbReference type="EMBL" id="TRY13387.1"/>
    </source>
</evidence>
<evidence type="ECO:0000259" key="1">
    <source>
        <dbReference type="Pfam" id="PF03544"/>
    </source>
</evidence>
<organism evidence="2 3">
    <name type="scientific">Shewanella hanedai</name>
    <name type="common">Alteromonas hanedai</name>
    <dbReference type="NCBI Taxonomy" id="25"/>
    <lineage>
        <taxon>Bacteria</taxon>
        <taxon>Pseudomonadati</taxon>
        <taxon>Pseudomonadota</taxon>
        <taxon>Gammaproteobacteria</taxon>
        <taxon>Alteromonadales</taxon>
        <taxon>Shewanellaceae</taxon>
        <taxon>Shewanella</taxon>
    </lineage>
</organism>
<dbReference type="OrthoDB" id="5768557at2"/>
<dbReference type="SUPFAM" id="SSF74653">
    <property type="entry name" value="TolA/TonB C-terminal domain"/>
    <property type="match status" value="1"/>
</dbReference>
<feature type="domain" description="TonB C-terminal" evidence="1">
    <location>
        <begin position="135"/>
        <end position="210"/>
    </location>
</feature>
<protein>
    <recommendedName>
        <fullName evidence="1">TonB C-terminal domain-containing protein</fullName>
    </recommendedName>
</protein>
<gene>
    <name evidence="2" type="ORF">FN961_16220</name>
</gene>
<dbReference type="GO" id="GO:0055085">
    <property type="term" value="P:transmembrane transport"/>
    <property type="evidence" value="ECO:0007669"/>
    <property type="project" value="InterPro"/>
</dbReference>
<evidence type="ECO:0000313" key="3">
    <source>
        <dbReference type="Proteomes" id="UP000318126"/>
    </source>
</evidence>
<dbReference type="Pfam" id="PF03544">
    <property type="entry name" value="TonB_C"/>
    <property type="match status" value="1"/>
</dbReference>
<reference evidence="3" key="1">
    <citation type="submission" date="2019-07" db="EMBL/GenBank/DDBJ databases">
        <title>Shewanella sp. YLB-08 draft genomic sequence.</title>
        <authorList>
            <person name="Yu L."/>
        </authorList>
    </citation>
    <scope>NUCLEOTIDE SEQUENCE [LARGE SCALE GENOMIC DNA]</scope>
    <source>
        <strain evidence="3">JCM 20706</strain>
    </source>
</reference>
<dbReference type="AlphaFoldDB" id="A0A553JLR7"/>
<dbReference type="EMBL" id="VKGK01000020">
    <property type="protein sequence ID" value="TRY13387.1"/>
    <property type="molecule type" value="Genomic_DNA"/>
</dbReference>
<proteinExistence type="predicted"/>